<evidence type="ECO:0000259" key="2">
    <source>
        <dbReference type="PROSITE" id="PS50940"/>
    </source>
</evidence>
<accession>A0A7S4N6C0</accession>
<dbReference type="GO" id="GO:0005576">
    <property type="term" value="C:extracellular region"/>
    <property type="evidence" value="ECO:0007669"/>
    <property type="project" value="InterPro"/>
</dbReference>
<reference evidence="3" key="1">
    <citation type="submission" date="2021-01" db="EMBL/GenBank/DDBJ databases">
        <authorList>
            <person name="Corre E."/>
            <person name="Pelletier E."/>
            <person name="Niang G."/>
            <person name="Scheremetjew M."/>
            <person name="Finn R."/>
            <person name="Kale V."/>
            <person name="Holt S."/>
            <person name="Cochrane G."/>
            <person name="Meng A."/>
            <person name="Brown T."/>
            <person name="Cohen L."/>
        </authorList>
    </citation>
    <scope>NUCLEOTIDE SEQUENCE</scope>
    <source>
        <strain evidence="3">Isolate 1302-5</strain>
    </source>
</reference>
<dbReference type="Pfam" id="PF01607">
    <property type="entry name" value="CBM_14"/>
    <property type="match status" value="1"/>
</dbReference>
<proteinExistence type="predicted"/>
<dbReference type="GO" id="GO:0008061">
    <property type="term" value="F:chitin binding"/>
    <property type="evidence" value="ECO:0007669"/>
    <property type="project" value="InterPro"/>
</dbReference>
<name>A0A7S4N6C0_9STRA</name>
<dbReference type="PROSITE" id="PS50940">
    <property type="entry name" value="CHIT_BIND_II"/>
    <property type="match status" value="1"/>
</dbReference>
<feature type="domain" description="Chitin-binding type-2" evidence="2">
    <location>
        <begin position="348"/>
        <end position="407"/>
    </location>
</feature>
<sequence length="444" mass="47431">MNALIVTALTAGRGLATLLGSSFHSVVPSAFLLPHRRRHTCTGPSLVLPLLFLAGDVFSGRKKAAMTADAHGYLTQPKPRNVVLEEEGGVFTDVYMKESLNNLGGYAKTSSLCGSVQSRPDLDMDDYPSSSQATYVAGELVTVRFWLTVSHNGHLEFSLCPADGTDVPGVPAPSHTCFESNKLEVVEHVSHGGADPDYPHRAMFPSVTNVEYEWMVRIPDVLPRSDETTGTTTGTPYVLKAMYVTANSCTPEGYHTYTQRVNLPNGLGWDRWFYNENGSLCPDPYSNPPPAIEEVFHNCADIKIVDFGNNPVSPGPGPVTTALVTTAPVTTAPVTPAPVTTAPAPPTDGYCCGLGYTGFKPYDNCKQFYTCANGEIVGTPQPCPQGLFFDTHASTCNWPSSVNLCPPDPCNNGGGPTTPTTPATTTPIVTATPAPTTHLRQPPQ</sequence>
<dbReference type="InterPro" id="IPR036508">
    <property type="entry name" value="Chitin-bd_dom_sf"/>
</dbReference>
<dbReference type="SUPFAM" id="SSF57625">
    <property type="entry name" value="Invertebrate chitin-binding proteins"/>
    <property type="match status" value="1"/>
</dbReference>
<evidence type="ECO:0000313" key="3">
    <source>
        <dbReference type="EMBL" id="CAE2268813.1"/>
    </source>
</evidence>
<dbReference type="InterPro" id="IPR002557">
    <property type="entry name" value="Chitin-bd_dom"/>
</dbReference>
<gene>
    <name evidence="3" type="ORF">OAUR00152_LOCUS30673</name>
</gene>
<feature type="region of interest" description="Disordered" evidence="1">
    <location>
        <begin position="415"/>
        <end position="444"/>
    </location>
</feature>
<feature type="compositionally biased region" description="Low complexity" evidence="1">
    <location>
        <begin position="417"/>
        <end position="437"/>
    </location>
</feature>
<organism evidence="3">
    <name type="scientific">Odontella aurita</name>
    <dbReference type="NCBI Taxonomy" id="265563"/>
    <lineage>
        <taxon>Eukaryota</taxon>
        <taxon>Sar</taxon>
        <taxon>Stramenopiles</taxon>
        <taxon>Ochrophyta</taxon>
        <taxon>Bacillariophyta</taxon>
        <taxon>Mediophyceae</taxon>
        <taxon>Biddulphiophycidae</taxon>
        <taxon>Eupodiscales</taxon>
        <taxon>Odontellaceae</taxon>
        <taxon>Odontella</taxon>
    </lineage>
</organism>
<protein>
    <recommendedName>
        <fullName evidence="2">Chitin-binding type-2 domain-containing protein</fullName>
    </recommendedName>
</protein>
<dbReference type="AlphaFoldDB" id="A0A7S4N6C0"/>
<dbReference type="Gene3D" id="3.20.20.80">
    <property type="entry name" value="Glycosidases"/>
    <property type="match status" value="1"/>
</dbReference>
<dbReference type="SMART" id="SM00494">
    <property type="entry name" value="ChtBD2"/>
    <property type="match status" value="1"/>
</dbReference>
<evidence type="ECO:0000256" key="1">
    <source>
        <dbReference type="SAM" id="MobiDB-lite"/>
    </source>
</evidence>
<dbReference type="EMBL" id="HBKQ01044513">
    <property type="protein sequence ID" value="CAE2268813.1"/>
    <property type="molecule type" value="Transcribed_RNA"/>
</dbReference>